<dbReference type="Gene3D" id="3.40.50.150">
    <property type="entry name" value="Vaccinia Virus protein VP39"/>
    <property type="match status" value="1"/>
</dbReference>
<comment type="caution">
    <text evidence="1">The sequence shown here is derived from an EMBL/GenBank/DDBJ whole genome shotgun (WGS) entry which is preliminary data.</text>
</comment>
<gene>
    <name evidence="1" type="ORF">B0T17DRAFT_507891</name>
</gene>
<keyword evidence="2" id="KW-1185">Reference proteome</keyword>
<dbReference type="Proteomes" id="UP001174934">
    <property type="component" value="Unassembled WGS sequence"/>
</dbReference>
<dbReference type="AlphaFoldDB" id="A0AA39X062"/>
<organism evidence="1 2">
    <name type="scientific">Bombardia bombarda</name>
    <dbReference type="NCBI Taxonomy" id="252184"/>
    <lineage>
        <taxon>Eukaryota</taxon>
        <taxon>Fungi</taxon>
        <taxon>Dikarya</taxon>
        <taxon>Ascomycota</taxon>
        <taxon>Pezizomycotina</taxon>
        <taxon>Sordariomycetes</taxon>
        <taxon>Sordariomycetidae</taxon>
        <taxon>Sordariales</taxon>
        <taxon>Lasiosphaeriaceae</taxon>
        <taxon>Bombardia</taxon>
    </lineage>
</organism>
<evidence type="ECO:0000313" key="1">
    <source>
        <dbReference type="EMBL" id="KAK0624854.1"/>
    </source>
</evidence>
<name>A0AA39X062_9PEZI</name>
<protein>
    <submittedName>
        <fullName evidence="1">Uncharacterized protein</fullName>
    </submittedName>
</protein>
<proteinExistence type="predicted"/>
<dbReference type="InterPro" id="IPR029063">
    <property type="entry name" value="SAM-dependent_MTases_sf"/>
</dbReference>
<accession>A0AA39X062</accession>
<dbReference type="EMBL" id="JAULSR010000003">
    <property type="protein sequence ID" value="KAK0624854.1"/>
    <property type="molecule type" value="Genomic_DNA"/>
</dbReference>
<dbReference type="PANTHER" id="PTHR43712:SF5">
    <property type="entry name" value="O-METHYLTRANSFERASE ASQN-RELATED"/>
    <property type="match status" value="1"/>
</dbReference>
<dbReference type="PANTHER" id="PTHR43712">
    <property type="entry name" value="PUTATIVE (AFU_ORTHOLOGUE AFUA_4G14580)-RELATED"/>
    <property type="match status" value="1"/>
</dbReference>
<evidence type="ECO:0000313" key="2">
    <source>
        <dbReference type="Proteomes" id="UP001174934"/>
    </source>
</evidence>
<reference evidence="1" key="1">
    <citation type="submission" date="2023-06" db="EMBL/GenBank/DDBJ databases">
        <title>Genome-scale phylogeny and comparative genomics of the fungal order Sordariales.</title>
        <authorList>
            <consortium name="Lawrence Berkeley National Laboratory"/>
            <person name="Hensen N."/>
            <person name="Bonometti L."/>
            <person name="Westerberg I."/>
            <person name="Brannstrom I.O."/>
            <person name="Guillou S."/>
            <person name="Cros-Aarteil S."/>
            <person name="Calhoun S."/>
            <person name="Haridas S."/>
            <person name="Kuo A."/>
            <person name="Mondo S."/>
            <person name="Pangilinan J."/>
            <person name="Riley R."/>
            <person name="LaButti K."/>
            <person name="Andreopoulos B."/>
            <person name="Lipzen A."/>
            <person name="Chen C."/>
            <person name="Yanf M."/>
            <person name="Daum C."/>
            <person name="Ng V."/>
            <person name="Clum A."/>
            <person name="Steindorff A."/>
            <person name="Ohm R."/>
            <person name="Martin F."/>
            <person name="Silar P."/>
            <person name="Natvig D."/>
            <person name="Lalanne C."/>
            <person name="Gautier V."/>
            <person name="Ament-velasquez S.L."/>
            <person name="Kruys A."/>
            <person name="Hutchinson M.I."/>
            <person name="Powell A.J."/>
            <person name="Barry K."/>
            <person name="Miller A.N."/>
            <person name="Grigoriev I.V."/>
            <person name="Debuchy R."/>
            <person name="Gladieux P."/>
            <person name="Thoren M.H."/>
            <person name="Johannesson H."/>
        </authorList>
    </citation>
    <scope>NUCLEOTIDE SEQUENCE</scope>
    <source>
        <strain evidence="1">SMH3391-2</strain>
    </source>
</reference>
<sequence>MSVGQQWRVRVLFYSRFAALRKGARVIIQDVCVPEGDEGGGGRYQERQKRSRDIAMLAMFNSKERTERERRELVTKADGRFRVVSVVQVAGSPMGVLEVCWDGE</sequence>
<dbReference type="SUPFAM" id="SSF53335">
    <property type="entry name" value="S-adenosyl-L-methionine-dependent methyltransferases"/>
    <property type="match status" value="1"/>
</dbReference>